<dbReference type="AlphaFoldDB" id="A0A921N2L5"/>
<sequence>MNKINKKDYYFKLGATEEGLENVKNIIKKFETSSEEFEIIKKYCIEYSCLYSTFEEEIYSVDYRIKLIDWEDTHTEHTIRLLRNEENKRKIITDRANELLLEIYKNHYGSIGEYITKFESLDKRYIEPYVLDKFNELLMYKADIKRIENKMRKLLRG</sequence>
<evidence type="ECO:0000313" key="1">
    <source>
        <dbReference type="EMBL" id="HJG97635.1"/>
    </source>
</evidence>
<name>A0A921N2L5_9FIRM</name>
<evidence type="ECO:0000313" key="2">
    <source>
        <dbReference type="Proteomes" id="UP000776700"/>
    </source>
</evidence>
<gene>
    <name evidence="1" type="ORF">K8V90_11095</name>
</gene>
<dbReference type="Proteomes" id="UP000776700">
    <property type="component" value="Unassembled WGS sequence"/>
</dbReference>
<organism evidence="1 2">
    <name type="scientific">Romboutsia timonensis</name>
    <dbReference type="NCBI Taxonomy" id="1776391"/>
    <lineage>
        <taxon>Bacteria</taxon>
        <taxon>Bacillati</taxon>
        <taxon>Bacillota</taxon>
        <taxon>Clostridia</taxon>
        <taxon>Peptostreptococcales</taxon>
        <taxon>Peptostreptococcaceae</taxon>
        <taxon>Romboutsia</taxon>
    </lineage>
</organism>
<reference evidence="1" key="2">
    <citation type="submission" date="2021-09" db="EMBL/GenBank/DDBJ databases">
        <authorList>
            <person name="Gilroy R."/>
        </authorList>
    </citation>
    <scope>NUCLEOTIDE SEQUENCE</scope>
    <source>
        <strain evidence="1">1277</strain>
    </source>
</reference>
<dbReference type="EMBL" id="DYUB01000346">
    <property type="protein sequence ID" value="HJG97635.1"/>
    <property type="molecule type" value="Genomic_DNA"/>
</dbReference>
<protein>
    <submittedName>
        <fullName evidence="1">Uncharacterized protein</fullName>
    </submittedName>
</protein>
<reference evidence="1" key="1">
    <citation type="journal article" date="2021" name="PeerJ">
        <title>Extensive microbial diversity within the chicken gut microbiome revealed by metagenomics and culture.</title>
        <authorList>
            <person name="Gilroy R."/>
            <person name="Ravi A."/>
            <person name="Getino M."/>
            <person name="Pursley I."/>
            <person name="Horton D.L."/>
            <person name="Alikhan N.F."/>
            <person name="Baker D."/>
            <person name="Gharbi K."/>
            <person name="Hall N."/>
            <person name="Watson M."/>
            <person name="Adriaenssens E.M."/>
            <person name="Foster-Nyarko E."/>
            <person name="Jarju S."/>
            <person name="Secka A."/>
            <person name="Antonio M."/>
            <person name="Oren A."/>
            <person name="Chaudhuri R.R."/>
            <person name="La Ragione R."/>
            <person name="Hildebrand F."/>
            <person name="Pallen M.J."/>
        </authorList>
    </citation>
    <scope>NUCLEOTIDE SEQUENCE</scope>
    <source>
        <strain evidence="1">1277</strain>
    </source>
</reference>
<proteinExistence type="predicted"/>
<accession>A0A921N2L5</accession>
<comment type="caution">
    <text evidence="1">The sequence shown here is derived from an EMBL/GenBank/DDBJ whole genome shotgun (WGS) entry which is preliminary data.</text>
</comment>